<protein>
    <recommendedName>
        <fullName evidence="2">Integrase catalytic domain-containing protein</fullName>
    </recommendedName>
</protein>
<dbReference type="Gene3D" id="3.30.70.270">
    <property type="match status" value="1"/>
</dbReference>
<dbReference type="InterPro" id="IPR001584">
    <property type="entry name" value="Integrase_cat-core"/>
</dbReference>
<dbReference type="Gene3D" id="3.30.420.10">
    <property type="entry name" value="Ribonuclease H-like superfamily/Ribonuclease H"/>
    <property type="match status" value="1"/>
</dbReference>
<dbReference type="EMBL" id="AWSO01003063">
    <property type="protein sequence ID" value="ESK80729.1"/>
    <property type="molecule type" value="Genomic_DNA"/>
</dbReference>
<dbReference type="OrthoDB" id="2273864at2759"/>
<dbReference type="InterPro" id="IPR043502">
    <property type="entry name" value="DNA/RNA_pol_sf"/>
</dbReference>
<dbReference type="PANTHER" id="PTHR37984:SF15">
    <property type="entry name" value="INTEGRASE CATALYTIC DOMAIN-CONTAINING PROTEIN"/>
    <property type="match status" value="1"/>
</dbReference>
<sequence length="233" mass="26587">MYFGLTNSPATFQTMLNDIFQDLVLEGVVCVYLDDILVFAKTKEEHDRILALVLEHLHEQCQKPIGELHPTSTAPEHWHTVSVDSIVELPEAHGFDTIMNVVDAPGNHVHFLPTHTTINAEGAARLYLKEVWKHHGLPVNMISDRGTQFVAEFTRELYWLLGIKLAASTAYHPQTDGQTEQVNQELEEYLCLFVSHCQDDWDELLSLEEFSYNNHIHFSTQQTPFMLDTGCNP</sequence>
<dbReference type="InterPro" id="IPR043128">
    <property type="entry name" value="Rev_trsase/Diguanyl_cyclase"/>
</dbReference>
<dbReference type="InterPro" id="IPR036397">
    <property type="entry name" value="RNaseH_sf"/>
</dbReference>
<gene>
    <name evidence="3" type="ORF">Moror_16581</name>
</gene>
<feature type="domain" description="Integrase catalytic" evidence="2">
    <location>
        <begin position="71"/>
        <end position="233"/>
    </location>
</feature>
<dbReference type="InterPro" id="IPR050951">
    <property type="entry name" value="Retrovirus_Pol_polyprotein"/>
</dbReference>
<evidence type="ECO:0000256" key="1">
    <source>
        <dbReference type="ARBA" id="ARBA00022884"/>
    </source>
</evidence>
<dbReference type="SUPFAM" id="SSF53098">
    <property type="entry name" value="Ribonuclease H-like"/>
    <property type="match status" value="1"/>
</dbReference>
<dbReference type="InterPro" id="IPR000477">
    <property type="entry name" value="RT_dom"/>
</dbReference>
<accession>V2XMK4</accession>
<organism evidence="3 4">
    <name type="scientific">Moniliophthora roreri (strain MCA 2997)</name>
    <name type="common">Cocoa frosty pod rot fungus</name>
    <name type="synonym">Crinipellis roreri</name>
    <dbReference type="NCBI Taxonomy" id="1381753"/>
    <lineage>
        <taxon>Eukaryota</taxon>
        <taxon>Fungi</taxon>
        <taxon>Dikarya</taxon>
        <taxon>Basidiomycota</taxon>
        <taxon>Agaricomycotina</taxon>
        <taxon>Agaricomycetes</taxon>
        <taxon>Agaricomycetidae</taxon>
        <taxon>Agaricales</taxon>
        <taxon>Marasmiineae</taxon>
        <taxon>Marasmiaceae</taxon>
        <taxon>Moniliophthora</taxon>
    </lineage>
</organism>
<dbReference type="Pfam" id="PF00078">
    <property type="entry name" value="RVT_1"/>
    <property type="match status" value="1"/>
</dbReference>
<dbReference type="PROSITE" id="PS50994">
    <property type="entry name" value="INTEGRASE"/>
    <property type="match status" value="1"/>
</dbReference>
<dbReference type="HOGENOM" id="CLU_1190178_0_0_1"/>
<keyword evidence="1" id="KW-0694">RNA-binding</keyword>
<evidence type="ECO:0000259" key="2">
    <source>
        <dbReference type="PROSITE" id="PS50994"/>
    </source>
</evidence>
<dbReference type="KEGG" id="mrr:Moror_16581"/>
<dbReference type="GO" id="GO:0003723">
    <property type="term" value="F:RNA binding"/>
    <property type="evidence" value="ECO:0007669"/>
    <property type="project" value="UniProtKB-KW"/>
</dbReference>
<keyword evidence="4" id="KW-1185">Reference proteome</keyword>
<dbReference type="PANTHER" id="PTHR37984">
    <property type="entry name" value="PROTEIN CBG26694"/>
    <property type="match status" value="1"/>
</dbReference>
<reference evidence="3 4" key="1">
    <citation type="journal article" date="2014" name="BMC Genomics">
        <title>Genome and secretome analysis of the hemibiotrophic fungal pathogen, Moniliophthora roreri, which causes frosty pod rot disease of cacao: mechanisms of the biotrophic and necrotrophic phases.</title>
        <authorList>
            <person name="Meinhardt L.W."/>
            <person name="Costa G.G.L."/>
            <person name="Thomazella D.P.T."/>
            <person name="Teixeira P.J.P.L."/>
            <person name="Carazzolle M.F."/>
            <person name="Schuster S.C."/>
            <person name="Carlson J.E."/>
            <person name="Guiltinan M.J."/>
            <person name="Mieczkowski P."/>
            <person name="Farmer A."/>
            <person name="Ramaraj T."/>
            <person name="Crozier J."/>
            <person name="Davis R.E."/>
            <person name="Shao J."/>
            <person name="Melnick R.L."/>
            <person name="Pereira G.A.G."/>
            <person name="Bailey B.A."/>
        </authorList>
    </citation>
    <scope>NUCLEOTIDE SEQUENCE [LARGE SCALE GENOMIC DNA]</scope>
    <source>
        <strain evidence="3 4">MCA 2997</strain>
    </source>
</reference>
<evidence type="ECO:0000313" key="4">
    <source>
        <dbReference type="Proteomes" id="UP000017559"/>
    </source>
</evidence>
<comment type="caution">
    <text evidence="3">The sequence shown here is derived from an EMBL/GenBank/DDBJ whole genome shotgun (WGS) entry which is preliminary data.</text>
</comment>
<proteinExistence type="predicted"/>
<dbReference type="GO" id="GO:0015074">
    <property type="term" value="P:DNA integration"/>
    <property type="evidence" value="ECO:0007669"/>
    <property type="project" value="InterPro"/>
</dbReference>
<dbReference type="GO" id="GO:0005634">
    <property type="term" value="C:nucleus"/>
    <property type="evidence" value="ECO:0007669"/>
    <property type="project" value="UniProtKB-ARBA"/>
</dbReference>
<dbReference type="AlphaFoldDB" id="V2XMK4"/>
<name>V2XMK4_MONRO</name>
<dbReference type="InterPro" id="IPR012337">
    <property type="entry name" value="RNaseH-like_sf"/>
</dbReference>
<dbReference type="SUPFAM" id="SSF56672">
    <property type="entry name" value="DNA/RNA polymerases"/>
    <property type="match status" value="1"/>
</dbReference>
<evidence type="ECO:0000313" key="3">
    <source>
        <dbReference type="EMBL" id="ESK80729.1"/>
    </source>
</evidence>
<dbReference type="Proteomes" id="UP000017559">
    <property type="component" value="Unassembled WGS sequence"/>
</dbReference>